<keyword evidence="4" id="KW-0539">Nucleus</keyword>
<name>A0AAX4J902_9MICR</name>
<dbReference type="GO" id="GO:0003700">
    <property type="term" value="F:DNA-binding transcription factor activity"/>
    <property type="evidence" value="ECO:0007669"/>
    <property type="project" value="InterPro"/>
</dbReference>
<dbReference type="Pfam" id="PF00447">
    <property type="entry name" value="HSF_DNA-bind"/>
    <property type="match status" value="1"/>
</dbReference>
<dbReference type="SUPFAM" id="SSF46785">
    <property type="entry name" value="Winged helix' DNA-binding domain"/>
    <property type="match status" value="1"/>
</dbReference>
<dbReference type="Proteomes" id="UP001334084">
    <property type="component" value="Chromosome 1"/>
</dbReference>
<dbReference type="KEGG" id="vnx:VNE69_01330"/>
<dbReference type="AlphaFoldDB" id="A0AAX4J902"/>
<dbReference type="InterPro" id="IPR036390">
    <property type="entry name" value="WH_DNA-bd_sf"/>
</dbReference>
<evidence type="ECO:0000256" key="3">
    <source>
        <dbReference type="ARBA" id="ARBA00023125"/>
    </source>
</evidence>
<protein>
    <submittedName>
        <fullName evidence="8">Heat shock factor transcription factor</fullName>
    </submittedName>
</protein>
<dbReference type="GO" id="GO:0043565">
    <property type="term" value="F:sequence-specific DNA binding"/>
    <property type="evidence" value="ECO:0007669"/>
    <property type="project" value="InterPro"/>
</dbReference>
<dbReference type="RefSeq" id="XP_065328538.1">
    <property type="nucleotide sequence ID" value="XM_065472466.1"/>
</dbReference>
<keyword evidence="9" id="KW-1185">Reference proteome</keyword>
<dbReference type="InterPro" id="IPR036388">
    <property type="entry name" value="WH-like_DNA-bd_sf"/>
</dbReference>
<dbReference type="EMBL" id="CP142726">
    <property type="protein sequence ID" value="WUR02393.1"/>
    <property type="molecule type" value="Genomic_DNA"/>
</dbReference>
<dbReference type="SMART" id="SM00415">
    <property type="entry name" value="HSF"/>
    <property type="match status" value="1"/>
</dbReference>
<comment type="similarity">
    <text evidence="2 5">Belongs to the HSF family.</text>
</comment>
<proteinExistence type="inferred from homology"/>
<dbReference type="GO" id="GO:0005634">
    <property type="term" value="C:nucleus"/>
    <property type="evidence" value="ECO:0007669"/>
    <property type="project" value="UniProtKB-SubCell"/>
</dbReference>
<comment type="subcellular location">
    <subcellularLocation>
        <location evidence="1">Nucleus</location>
    </subcellularLocation>
</comment>
<sequence length="252" mass="29934">MSDFKAPKITRFIRRLFKIVNDPAYPEIEWTEDGLHFYISDKNAFMTNGLKYLSKTTEYSAFVRLLYVYGFSKSNSLNTREEEYFHRNFQRNGEKMLCCIKRTTDKLSTLVTKSTTKTPNQLQDLLQYLNGQNFKLENEVRSLKERVDQQDNTINGLVQILGRLFINSENNVEDGIKKIIKKAPESTSKDFPILNDNKLEKYFKNNLEELKKQKTIEEDYKHKDRRVIPDKQNNNFLFDFEDDDSSYETKYF</sequence>
<keyword evidence="3" id="KW-0238">DNA-binding</keyword>
<evidence type="ECO:0000256" key="4">
    <source>
        <dbReference type="ARBA" id="ARBA00023242"/>
    </source>
</evidence>
<dbReference type="Gene3D" id="1.10.10.10">
    <property type="entry name" value="Winged helix-like DNA-binding domain superfamily/Winged helix DNA-binding domain"/>
    <property type="match status" value="1"/>
</dbReference>
<gene>
    <name evidence="8" type="ORF">VNE69_01330</name>
</gene>
<keyword evidence="8" id="KW-0346">Stress response</keyword>
<dbReference type="InterPro" id="IPR000232">
    <property type="entry name" value="HSF_DNA-bd"/>
</dbReference>
<evidence type="ECO:0000259" key="7">
    <source>
        <dbReference type="SMART" id="SM00415"/>
    </source>
</evidence>
<organism evidence="8 9">
    <name type="scientific">Vairimorpha necatrix</name>
    <dbReference type="NCBI Taxonomy" id="6039"/>
    <lineage>
        <taxon>Eukaryota</taxon>
        <taxon>Fungi</taxon>
        <taxon>Fungi incertae sedis</taxon>
        <taxon>Microsporidia</taxon>
        <taxon>Nosematidae</taxon>
        <taxon>Vairimorpha</taxon>
    </lineage>
</organism>
<feature type="domain" description="HSF-type DNA-binding" evidence="7">
    <location>
        <begin position="8"/>
        <end position="103"/>
    </location>
</feature>
<evidence type="ECO:0000256" key="6">
    <source>
        <dbReference type="SAM" id="Coils"/>
    </source>
</evidence>
<dbReference type="PANTHER" id="PTHR10015">
    <property type="entry name" value="HEAT SHOCK TRANSCRIPTION FACTOR"/>
    <property type="match status" value="1"/>
</dbReference>
<feature type="coiled-coil region" evidence="6">
    <location>
        <begin position="126"/>
        <end position="153"/>
    </location>
</feature>
<accession>A0AAX4J902</accession>
<evidence type="ECO:0000256" key="2">
    <source>
        <dbReference type="ARBA" id="ARBA00006403"/>
    </source>
</evidence>
<dbReference type="GeneID" id="90540194"/>
<evidence type="ECO:0000313" key="8">
    <source>
        <dbReference type="EMBL" id="WUR02393.1"/>
    </source>
</evidence>
<reference evidence="8" key="1">
    <citation type="journal article" date="2024" name="BMC Genomics">
        <title>Functional annotation of a divergent genome using sequence and structure-based similarity.</title>
        <authorList>
            <person name="Svedberg D."/>
            <person name="Winiger R.R."/>
            <person name="Berg A."/>
            <person name="Sharma H."/>
            <person name="Tellgren-Roth C."/>
            <person name="Debrunner-Vossbrinck B.A."/>
            <person name="Vossbrinck C.R."/>
            <person name="Barandun J."/>
        </authorList>
    </citation>
    <scope>NUCLEOTIDE SEQUENCE</scope>
    <source>
        <strain evidence="8">Illinois isolate</strain>
    </source>
</reference>
<evidence type="ECO:0000256" key="5">
    <source>
        <dbReference type="RuleBase" id="RU004020"/>
    </source>
</evidence>
<evidence type="ECO:0000256" key="1">
    <source>
        <dbReference type="ARBA" id="ARBA00004123"/>
    </source>
</evidence>
<keyword evidence="6" id="KW-0175">Coiled coil</keyword>
<evidence type="ECO:0000313" key="9">
    <source>
        <dbReference type="Proteomes" id="UP001334084"/>
    </source>
</evidence>
<dbReference type="PANTHER" id="PTHR10015:SF427">
    <property type="entry name" value="HEAT SHOCK FACTOR PROTEIN"/>
    <property type="match status" value="1"/>
</dbReference>